<feature type="region of interest" description="Disordered" evidence="6">
    <location>
        <begin position="145"/>
        <end position="178"/>
    </location>
</feature>
<evidence type="ECO:0000256" key="7">
    <source>
        <dbReference type="SAM" id="Phobius"/>
    </source>
</evidence>
<proteinExistence type="inferred from homology"/>
<keyword evidence="7" id="KW-0812">Transmembrane</keyword>
<protein>
    <recommendedName>
        <fullName evidence="3">BLOC-1-related complex subunit 7</fullName>
    </recommendedName>
</protein>
<evidence type="ECO:0000256" key="2">
    <source>
        <dbReference type="ARBA" id="ARBA00005433"/>
    </source>
</evidence>
<reference evidence="8 9" key="1">
    <citation type="submission" date="2020-03" db="EMBL/GenBank/DDBJ databases">
        <title>Dissostichus mawsoni Genome sequencing and assembly.</title>
        <authorList>
            <person name="Park H."/>
        </authorList>
    </citation>
    <scope>NUCLEOTIDE SEQUENCE [LARGE SCALE GENOMIC DNA]</scope>
    <source>
        <strain evidence="8">DM0001</strain>
        <tissue evidence="8">Muscle</tissue>
    </source>
</reference>
<evidence type="ECO:0000313" key="8">
    <source>
        <dbReference type="EMBL" id="KAF3842595.1"/>
    </source>
</evidence>
<keyword evidence="4 7" id="KW-0472">Membrane</keyword>
<dbReference type="Proteomes" id="UP000518266">
    <property type="component" value="Unassembled WGS sequence"/>
</dbReference>
<dbReference type="GO" id="GO:0099078">
    <property type="term" value="C:BORC complex"/>
    <property type="evidence" value="ECO:0007669"/>
    <property type="project" value="TreeGrafter"/>
</dbReference>
<comment type="subcellular location">
    <subcellularLocation>
        <location evidence="1">Lysosome membrane</location>
    </subcellularLocation>
</comment>
<keyword evidence="7" id="KW-1133">Transmembrane helix</keyword>
<evidence type="ECO:0000256" key="1">
    <source>
        <dbReference type="ARBA" id="ARBA00004656"/>
    </source>
</evidence>
<evidence type="ECO:0000256" key="4">
    <source>
        <dbReference type="ARBA" id="ARBA00023136"/>
    </source>
</evidence>
<evidence type="ECO:0000256" key="3">
    <source>
        <dbReference type="ARBA" id="ARBA00022295"/>
    </source>
</evidence>
<dbReference type="AlphaFoldDB" id="A0A7J5XZL4"/>
<keyword evidence="5" id="KW-0458">Lysosome</keyword>
<feature type="transmembrane region" description="Helical" evidence="7">
    <location>
        <begin position="369"/>
        <end position="390"/>
    </location>
</feature>
<comment type="similarity">
    <text evidence="2">Belongs to the BORCS7 family.</text>
</comment>
<sequence>MSRGATGRIRNTSLMVASRVMEDVGDGPFQHCGGCLHTGSKDVPHSHEEVVLTEANRLCADLCCVVVVGAAFGPQERVQQVPLHLVTVVRLVNGHNTHHNHHQSIVVSRGHRVESSYHVLLLKHEKFVSDGDTLLQKTQEELKHSEQTTLVTARVSSGDRSRASPAAAASDRTEHRDPAWAWTEKDTAHTPSHKEQTQTHTFTMLTDFFGVRVLVDHDDTVGAQHQRVGLSVFLLQLFKKHMRGVRAPQTEQTTDQRQCWEMRGLLGAIGDVIALTRQVLKGSRSQEVKPREGCNHLLGQAARNMVIQEDAILHSEDTSICEDRSSYTVTDRCAGCREETGPTPSGPCHASYADSAASPPLYCSSSSSLLLLLLLIIILIVAVCDLLWGLREEVGGLDLTDGSSQLVPFVLHPFEVHIVPVACCQRRLGVHDADVAEGVVQQVDEGGGVKVSVAHHLRGKQRLSGSTAEQTSHHAVAHLLSVHTCSSWASSGITRKVLQP</sequence>
<dbReference type="InterPro" id="IPR032143">
    <property type="entry name" value="BORCS7"/>
</dbReference>
<evidence type="ECO:0000313" key="9">
    <source>
        <dbReference type="Proteomes" id="UP000518266"/>
    </source>
</evidence>
<organism evidence="8 9">
    <name type="scientific">Dissostichus mawsoni</name>
    <name type="common">Antarctic cod</name>
    <dbReference type="NCBI Taxonomy" id="36200"/>
    <lineage>
        <taxon>Eukaryota</taxon>
        <taxon>Metazoa</taxon>
        <taxon>Chordata</taxon>
        <taxon>Craniata</taxon>
        <taxon>Vertebrata</taxon>
        <taxon>Euteleostomi</taxon>
        <taxon>Actinopterygii</taxon>
        <taxon>Neopterygii</taxon>
        <taxon>Teleostei</taxon>
        <taxon>Neoteleostei</taxon>
        <taxon>Acanthomorphata</taxon>
        <taxon>Eupercaria</taxon>
        <taxon>Perciformes</taxon>
        <taxon>Notothenioidei</taxon>
        <taxon>Nototheniidae</taxon>
        <taxon>Dissostichus</taxon>
    </lineage>
</organism>
<evidence type="ECO:0000256" key="6">
    <source>
        <dbReference type="SAM" id="MobiDB-lite"/>
    </source>
</evidence>
<gene>
    <name evidence="8" type="ORF">F7725_024546</name>
</gene>
<dbReference type="EMBL" id="JAAKFY010000019">
    <property type="protein sequence ID" value="KAF3842595.1"/>
    <property type="molecule type" value="Genomic_DNA"/>
</dbReference>
<dbReference type="PANTHER" id="PTHR31397:SF1">
    <property type="entry name" value="BLOC-1-RELATED COMPLEX SUBUNIT 7"/>
    <property type="match status" value="1"/>
</dbReference>
<comment type="caution">
    <text evidence="8">The sequence shown here is derived from an EMBL/GenBank/DDBJ whole genome shotgun (WGS) entry which is preliminary data.</text>
</comment>
<dbReference type="PANTHER" id="PTHR31397">
    <property type="entry name" value="BLOC-1-RELATED COMPLEX SUBUNIT 7 BORSC7"/>
    <property type="match status" value="1"/>
</dbReference>
<evidence type="ECO:0000256" key="5">
    <source>
        <dbReference type="ARBA" id="ARBA00023228"/>
    </source>
</evidence>
<keyword evidence="9" id="KW-1185">Reference proteome</keyword>
<name>A0A7J5XZL4_DISMA</name>
<dbReference type="GO" id="GO:0005765">
    <property type="term" value="C:lysosomal membrane"/>
    <property type="evidence" value="ECO:0007669"/>
    <property type="project" value="UniProtKB-SubCell"/>
</dbReference>
<accession>A0A7J5XZL4</accession>
<dbReference type="OrthoDB" id="5567844at2759"/>